<evidence type="ECO:0000313" key="3">
    <source>
        <dbReference type="Proteomes" id="UP000308652"/>
    </source>
</evidence>
<protein>
    <recommendedName>
        <fullName evidence="4">Ricin B lectin domain-containing protein</fullName>
    </recommendedName>
</protein>
<dbReference type="OrthoDB" id="2997369at2759"/>
<evidence type="ECO:0000313" key="2">
    <source>
        <dbReference type="EMBL" id="TFK37173.1"/>
    </source>
</evidence>
<accession>A0A5C3LXP2</accession>
<feature type="signal peptide" evidence="1">
    <location>
        <begin position="1"/>
        <end position="19"/>
    </location>
</feature>
<dbReference type="InterPro" id="IPR035992">
    <property type="entry name" value="Ricin_B-like_lectins"/>
</dbReference>
<keyword evidence="3" id="KW-1185">Reference proteome</keyword>
<reference evidence="2 3" key="1">
    <citation type="journal article" date="2019" name="Nat. Ecol. Evol.">
        <title>Megaphylogeny resolves global patterns of mushroom evolution.</title>
        <authorList>
            <person name="Varga T."/>
            <person name="Krizsan K."/>
            <person name="Foldi C."/>
            <person name="Dima B."/>
            <person name="Sanchez-Garcia M."/>
            <person name="Sanchez-Ramirez S."/>
            <person name="Szollosi G.J."/>
            <person name="Szarkandi J.G."/>
            <person name="Papp V."/>
            <person name="Albert L."/>
            <person name="Andreopoulos W."/>
            <person name="Angelini C."/>
            <person name="Antonin V."/>
            <person name="Barry K.W."/>
            <person name="Bougher N.L."/>
            <person name="Buchanan P."/>
            <person name="Buyck B."/>
            <person name="Bense V."/>
            <person name="Catcheside P."/>
            <person name="Chovatia M."/>
            <person name="Cooper J."/>
            <person name="Damon W."/>
            <person name="Desjardin D."/>
            <person name="Finy P."/>
            <person name="Geml J."/>
            <person name="Haridas S."/>
            <person name="Hughes K."/>
            <person name="Justo A."/>
            <person name="Karasinski D."/>
            <person name="Kautmanova I."/>
            <person name="Kiss B."/>
            <person name="Kocsube S."/>
            <person name="Kotiranta H."/>
            <person name="LaButti K.M."/>
            <person name="Lechner B.E."/>
            <person name="Liimatainen K."/>
            <person name="Lipzen A."/>
            <person name="Lukacs Z."/>
            <person name="Mihaltcheva S."/>
            <person name="Morgado L.N."/>
            <person name="Niskanen T."/>
            <person name="Noordeloos M.E."/>
            <person name="Ohm R.A."/>
            <person name="Ortiz-Santana B."/>
            <person name="Ovrebo C."/>
            <person name="Racz N."/>
            <person name="Riley R."/>
            <person name="Savchenko A."/>
            <person name="Shiryaev A."/>
            <person name="Soop K."/>
            <person name="Spirin V."/>
            <person name="Szebenyi C."/>
            <person name="Tomsovsky M."/>
            <person name="Tulloss R.E."/>
            <person name="Uehling J."/>
            <person name="Grigoriev I.V."/>
            <person name="Vagvolgyi C."/>
            <person name="Papp T."/>
            <person name="Martin F.M."/>
            <person name="Miettinen O."/>
            <person name="Hibbett D.S."/>
            <person name="Nagy L.G."/>
        </authorList>
    </citation>
    <scope>NUCLEOTIDE SEQUENCE [LARGE SCALE GENOMIC DNA]</scope>
    <source>
        <strain evidence="2 3">CBS 166.37</strain>
    </source>
</reference>
<evidence type="ECO:0008006" key="4">
    <source>
        <dbReference type="Google" id="ProtNLM"/>
    </source>
</evidence>
<proteinExistence type="predicted"/>
<sequence>MLAIFKAFAAAGSLLTVVAQVSPADTNAKCVPTSDICRPTGIQKGNSSYFIQSTGSPNSVWQAEEVTPTNFIAVDLVAKTNGTVNQLWSVWPVNGFNSFSFVSRGPTSNVCANGDGGPLDSNACTSVFTNSTTAQSAQFFVTCQTCAADGTGAKGCQIQSANEGQCASFLDQQNNVIKLDDCSNTAPHQFWDIVLA</sequence>
<name>A0A5C3LXP2_9AGAR</name>
<dbReference type="Proteomes" id="UP000308652">
    <property type="component" value="Unassembled WGS sequence"/>
</dbReference>
<feature type="chain" id="PRO_5022714257" description="Ricin B lectin domain-containing protein" evidence="1">
    <location>
        <begin position="20"/>
        <end position="196"/>
    </location>
</feature>
<gene>
    <name evidence="2" type="ORF">BDQ12DRAFT_685456</name>
</gene>
<organism evidence="2 3">
    <name type="scientific">Crucibulum laeve</name>
    <dbReference type="NCBI Taxonomy" id="68775"/>
    <lineage>
        <taxon>Eukaryota</taxon>
        <taxon>Fungi</taxon>
        <taxon>Dikarya</taxon>
        <taxon>Basidiomycota</taxon>
        <taxon>Agaricomycotina</taxon>
        <taxon>Agaricomycetes</taxon>
        <taxon>Agaricomycetidae</taxon>
        <taxon>Agaricales</taxon>
        <taxon>Agaricineae</taxon>
        <taxon>Nidulariaceae</taxon>
        <taxon>Crucibulum</taxon>
    </lineage>
</organism>
<evidence type="ECO:0000256" key="1">
    <source>
        <dbReference type="SAM" id="SignalP"/>
    </source>
</evidence>
<dbReference type="SUPFAM" id="SSF50370">
    <property type="entry name" value="Ricin B-like lectins"/>
    <property type="match status" value="1"/>
</dbReference>
<dbReference type="EMBL" id="ML213609">
    <property type="protein sequence ID" value="TFK37173.1"/>
    <property type="molecule type" value="Genomic_DNA"/>
</dbReference>
<keyword evidence="1" id="KW-0732">Signal</keyword>
<dbReference type="AlphaFoldDB" id="A0A5C3LXP2"/>